<feature type="signal peptide" evidence="1">
    <location>
        <begin position="1"/>
        <end position="26"/>
    </location>
</feature>
<evidence type="ECO:0000313" key="2">
    <source>
        <dbReference type="EMBL" id="RAK66703.1"/>
    </source>
</evidence>
<dbReference type="PANTHER" id="PTHR48098:SF6">
    <property type="entry name" value="FERRI-BACILLIBACTIN ESTERASE BESA"/>
    <property type="match status" value="1"/>
</dbReference>
<dbReference type="PANTHER" id="PTHR48098">
    <property type="entry name" value="ENTEROCHELIN ESTERASE-RELATED"/>
    <property type="match status" value="1"/>
</dbReference>
<dbReference type="OrthoDB" id="9784036at2"/>
<proteinExistence type="predicted"/>
<accession>A0A328BHU5</accession>
<sequence length="313" mass="35521">MLFRLPFRLRRAPLGLAVVLSLAAFRADDPRDPGRVEHLADFPSKFVKPRHVDVWLPADYPRPGRRYAVLYMHDGQNLFHPASSYGGVAWEVDSTLARLQLRGAVRPDVIVVGVWNTDRRFREYCPARPYQLLSAARRAQLAQEGLLPGPPQSDEYLRFLVQELKPYVDGHYQTDKRRQSTFIGGSSMGGLISLYAAVEYPQVFGGAACLSTHWPLSLQDNPSDFTSACLRYLGQRLPAKGRRPRLYFDFGTATLDARYEPHQLRIDSLLRAKGYTGRDWLTRKYEGAAHSEASWKKRFEVPTRFLLSPAAGK</sequence>
<dbReference type="EMBL" id="QHKM01000003">
    <property type="protein sequence ID" value="RAK66703.1"/>
    <property type="molecule type" value="Genomic_DNA"/>
</dbReference>
<dbReference type="Pfam" id="PF00756">
    <property type="entry name" value="Esterase"/>
    <property type="match status" value="1"/>
</dbReference>
<dbReference type="Gene3D" id="3.40.50.1820">
    <property type="entry name" value="alpha/beta hydrolase"/>
    <property type="match status" value="1"/>
</dbReference>
<dbReference type="InterPro" id="IPR000801">
    <property type="entry name" value="Esterase-like"/>
</dbReference>
<dbReference type="InterPro" id="IPR029058">
    <property type="entry name" value="AB_hydrolase_fold"/>
</dbReference>
<dbReference type="RefSeq" id="WP_111478137.1">
    <property type="nucleotide sequence ID" value="NZ_QHKM01000003.1"/>
</dbReference>
<protein>
    <submittedName>
        <fullName evidence="2">Esterase</fullName>
    </submittedName>
</protein>
<dbReference type="AlphaFoldDB" id="A0A328BHU5"/>
<name>A0A328BHU5_9BACT</name>
<dbReference type="SUPFAM" id="SSF53474">
    <property type="entry name" value="alpha/beta-Hydrolases"/>
    <property type="match status" value="1"/>
</dbReference>
<feature type="chain" id="PRO_5016393534" evidence="1">
    <location>
        <begin position="27"/>
        <end position="313"/>
    </location>
</feature>
<reference evidence="3" key="1">
    <citation type="submission" date="2018-05" db="EMBL/GenBank/DDBJ databases">
        <authorList>
            <person name="Nie L."/>
        </authorList>
    </citation>
    <scope>NUCLEOTIDE SEQUENCE [LARGE SCALE GENOMIC DNA]</scope>
    <source>
        <strain evidence="3">NL</strain>
    </source>
</reference>
<evidence type="ECO:0000256" key="1">
    <source>
        <dbReference type="SAM" id="SignalP"/>
    </source>
</evidence>
<gene>
    <name evidence="2" type="ORF">DLM85_10810</name>
</gene>
<comment type="caution">
    <text evidence="2">The sequence shown here is derived from an EMBL/GenBank/DDBJ whole genome shotgun (WGS) entry which is preliminary data.</text>
</comment>
<evidence type="ECO:0000313" key="3">
    <source>
        <dbReference type="Proteomes" id="UP000248553"/>
    </source>
</evidence>
<keyword evidence="1" id="KW-0732">Signal</keyword>
<keyword evidence="3" id="KW-1185">Reference proteome</keyword>
<organism evidence="2 3">
    <name type="scientific">Hymenobacter edaphi</name>
    <dbReference type="NCBI Taxonomy" id="2211146"/>
    <lineage>
        <taxon>Bacteria</taxon>
        <taxon>Pseudomonadati</taxon>
        <taxon>Bacteroidota</taxon>
        <taxon>Cytophagia</taxon>
        <taxon>Cytophagales</taxon>
        <taxon>Hymenobacteraceae</taxon>
        <taxon>Hymenobacter</taxon>
    </lineage>
</organism>
<dbReference type="Proteomes" id="UP000248553">
    <property type="component" value="Unassembled WGS sequence"/>
</dbReference>
<dbReference type="InterPro" id="IPR050583">
    <property type="entry name" value="Mycobacterial_A85_antigen"/>
</dbReference>